<evidence type="ECO:0000313" key="3">
    <source>
        <dbReference type="Proteomes" id="UP001516023"/>
    </source>
</evidence>
<feature type="transmembrane region" description="Helical" evidence="1">
    <location>
        <begin position="597"/>
        <end position="617"/>
    </location>
</feature>
<keyword evidence="3" id="KW-1185">Reference proteome</keyword>
<evidence type="ECO:0008006" key="4">
    <source>
        <dbReference type="Google" id="ProtNLM"/>
    </source>
</evidence>
<feature type="transmembrane region" description="Helical" evidence="1">
    <location>
        <begin position="692"/>
        <end position="715"/>
    </location>
</feature>
<dbReference type="InterPro" id="IPR045122">
    <property type="entry name" value="Csc1-like"/>
</dbReference>
<organism evidence="2 3">
    <name type="scientific">Cyclotella cryptica</name>
    <dbReference type="NCBI Taxonomy" id="29204"/>
    <lineage>
        <taxon>Eukaryota</taxon>
        <taxon>Sar</taxon>
        <taxon>Stramenopiles</taxon>
        <taxon>Ochrophyta</taxon>
        <taxon>Bacillariophyta</taxon>
        <taxon>Coscinodiscophyceae</taxon>
        <taxon>Thalassiosirophycidae</taxon>
        <taxon>Stephanodiscales</taxon>
        <taxon>Stephanodiscaceae</taxon>
        <taxon>Cyclotella</taxon>
    </lineage>
</organism>
<evidence type="ECO:0000313" key="2">
    <source>
        <dbReference type="EMBL" id="KAL3776039.1"/>
    </source>
</evidence>
<keyword evidence="1" id="KW-0812">Transmembrane</keyword>
<proteinExistence type="predicted"/>
<name>A0ABD3NKX4_9STRA</name>
<dbReference type="AlphaFoldDB" id="A0ABD3NKX4"/>
<keyword evidence="1" id="KW-0472">Membrane</keyword>
<dbReference type="Proteomes" id="UP001516023">
    <property type="component" value="Unassembled WGS sequence"/>
</dbReference>
<sequence>MEMSRHDMAKHEINFLNDDPSTMTLSRRVALYLMKRYKWYNPQLREQQRCDPCQDEGDESGVSSYNYVEMDEISNDGSFNKSMLRSPLQPERPSLEKAWAYFEHVTLPRYLDHKSAKPKEAGPNTNLQQEDTSAPNVLLSSHDNTYDDNLRNEYCFEDADFHSRDELLDFAEPGEDSYPTKLYSPFWTPVNQMGDFGLGVGLYFSALRSIMMLTFIAGIINIPNMIYFASDKYSHGQEGVDVLIRGSAVCTLEEFVPCPSCNLEDFADVPHRIATIYSVYNDEYLIFVLKNNCDGAKLPLAFVNFATLLVLMYGLLRINHHLKEQEIKFDEDEQTAQDYSIVVKNPPIDAIEPDEWKDFFDTKFGPDIHVTCCTIARDNYLLVRALVLRREILQKLKWKLPPGTELDIASLAVIVNDLKEKRTALTRMKSMMTQDIPELFIQLNRINAEVKKLASVDFPVTRVFVTFETEKAQRHILRQLSVGSKAIRKCDKLNIDNPDHLFALHVKEAPEPSTIRWHDLSDQHWERSIRYLLTTYAWACAMIFVVFIVRLCYHRSAKFAAYAIAFAFPEFAKLLVNFESHPSEGRLQRSLYIKIGAFRWINTAIIVTLVTPFPSTIGSRADDLIDGIRDIFVAEIVASNLIKLVDPKGFIKRHYLAPRAQSQEEMNSHMRGDEWYLAERFTNMTKLVFLTLWYSSIYPFGFFLCSFALLINYFADRYSLMRTWRRAPSLGSSISNFTRRYFFTLVVSAMAVACSYSWAGFPYDNLCINNDDEGINYELGYYIGNWSVVSVDGSLRSDVSVSAGDVSYRFCQQSLYWYGKGFNFPAIPSWQKEGEEWMSNEQKLLTSLYGWSSFVLVLCTLLWITSISVRTFIYRANYEACGKDQGIPFSDVAAISSYIPEVRSGIFSYPLLAVDTDHVDEELYEWKDPDKPHSYYDLTRDARQILKDVRSEGEIRSLFSKVKCWRPNSGVPCGAIAETKARSSDSQAYDR</sequence>
<dbReference type="PANTHER" id="PTHR13018:SF5">
    <property type="entry name" value="RE44586P"/>
    <property type="match status" value="1"/>
</dbReference>
<reference evidence="2 3" key="1">
    <citation type="journal article" date="2020" name="G3 (Bethesda)">
        <title>Improved Reference Genome for Cyclotella cryptica CCMP332, a Model for Cell Wall Morphogenesis, Salinity Adaptation, and Lipid Production in Diatoms (Bacillariophyta).</title>
        <authorList>
            <person name="Roberts W.R."/>
            <person name="Downey K.M."/>
            <person name="Ruck E.C."/>
            <person name="Traller J.C."/>
            <person name="Alverson A.J."/>
        </authorList>
    </citation>
    <scope>NUCLEOTIDE SEQUENCE [LARGE SCALE GENOMIC DNA]</scope>
    <source>
        <strain evidence="2 3">CCMP332</strain>
    </source>
</reference>
<feature type="transmembrane region" description="Helical" evidence="1">
    <location>
        <begin position="848"/>
        <end position="869"/>
    </location>
</feature>
<comment type="caution">
    <text evidence="2">The sequence shown here is derived from an EMBL/GenBank/DDBJ whole genome shotgun (WGS) entry which is preliminary data.</text>
</comment>
<gene>
    <name evidence="2" type="ORF">HJC23_009665</name>
</gene>
<accession>A0ABD3NKX4</accession>
<feature type="transmembrane region" description="Helical" evidence="1">
    <location>
        <begin position="531"/>
        <end position="553"/>
    </location>
</feature>
<protein>
    <recommendedName>
        <fullName evidence="4">CSC1/OSCA1-like cytosolic domain-containing protein</fullName>
    </recommendedName>
</protein>
<evidence type="ECO:0000256" key="1">
    <source>
        <dbReference type="SAM" id="Phobius"/>
    </source>
</evidence>
<dbReference type="PANTHER" id="PTHR13018">
    <property type="entry name" value="PROBABLE MEMBRANE PROTEIN DUF221-RELATED"/>
    <property type="match status" value="1"/>
</dbReference>
<feature type="transmembrane region" description="Helical" evidence="1">
    <location>
        <begin position="741"/>
        <end position="759"/>
    </location>
</feature>
<keyword evidence="1" id="KW-1133">Transmembrane helix</keyword>
<dbReference type="EMBL" id="JABMIG020000516">
    <property type="protein sequence ID" value="KAL3776039.1"/>
    <property type="molecule type" value="Genomic_DNA"/>
</dbReference>